<evidence type="ECO:0000256" key="5">
    <source>
        <dbReference type="ARBA" id="ARBA00022694"/>
    </source>
</evidence>
<feature type="compositionally biased region" description="Low complexity" evidence="10">
    <location>
        <begin position="86"/>
        <end position="95"/>
    </location>
</feature>
<dbReference type="GeneTree" id="ENSGT00410000025802"/>
<evidence type="ECO:0000256" key="8">
    <source>
        <dbReference type="ARBA" id="ARBA00062157"/>
    </source>
</evidence>
<feature type="compositionally biased region" description="Gly residues" evidence="10">
    <location>
        <begin position="1"/>
        <end position="25"/>
    </location>
</feature>
<evidence type="ECO:0000313" key="12">
    <source>
        <dbReference type="Proteomes" id="UP000694417"/>
    </source>
</evidence>
<name>A0A8D2HED8_UROPR</name>
<dbReference type="Pfam" id="PF09341">
    <property type="entry name" value="Pcc1"/>
    <property type="match status" value="1"/>
</dbReference>
<keyword evidence="6" id="KW-0539">Nucleus</keyword>
<dbReference type="PANTHER" id="PTHR31283:SF16">
    <property type="entry name" value="CTAG2 LIKE 2"/>
    <property type="match status" value="1"/>
</dbReference>
<sequence>MEAPGGSAGGTGGAVGHEDGQGGQYGSPAPGFQGISGGSIEEGSHSDFSHPSGPSGLEVQSTPSNPDEGSVVREGVVAEVDVGEEAVAASQSEQALRTPGPSGDAATSGVVSGSRLLEFSLTVPFRSPLEAEMAWRSLVPDARQQEIIHKEFTVNGSDLAVRWTTEDPVLFRTSVNTFLDQLSLVMRNIRRIGVPALLKRGKGKKP</sequence>
<dbReference type="AlphaFoldDB" id="A0A8D2HED8"/>
<evidence type="ECO:0000256" key="3">
    <source>
        <dbReference type="ARBA" id="ARBA00007073"/>
    </source>
</evidence>
<evidence type="ECO:0000256" key="6">
    <source>
        <dbReference type="ARBA" id="ARBA00023242"/>
    </source>
</evidence>
<dbReference type="GO" id="GO:0005737">
    <property type="term" value="C:cytoplasm"/>
    <property type="evidence" value="ECO:0007669"/>
    <property type="project" value="UniProtKB-SubCell"/>
</dbReference>
<evidence type="ECO:0000256" key="1">
    <source>
        <dbReference type="ARBA" id="ARBA00004123"/>
    </source>
</evidence>
<dbReference type="FunFam" id="3.30.310.50:FF:000005">
    <property type="entry name" value="L antigen family member 3"/>
    <property type="match status" value="1"/>
</dbReference>
<feature type="compositionally biased region" description="Polar residues" evidence="10">
    <location>
        <begin position="58"/>
        <end position="67"/>
    </location>
</feature>
<dbReference type="InterPro" id="IPR015419">
    <property type="entry name" value="CTAG/Pcc1"/>
</dbReference>
<dbReference type="GO" id="GO:0000408">
    <property type="term" value="C:EKC/KEOPS complex"/>
    <property type="evidence" value="ECO:0007669"/>
    <property type="project" value="TreeGrafter"/>
</dbReference>
<comment type="similarity">
    <text evidence="3">Belongs to the CTAG/PCC1 family.</text>
</comment>
<reference evidence="11" key="2">
    <citation type="submission" date="2025-09" db="UniProtKB">
        <authorList>
            <consortium name="Ensembl"/>
        </authorList>
    </citation>
    <scope>IDENTIFICATION</scope>
</reference>
<dbReference type="GO" id="GO:0070525">
    <property type="term" value="P:tRNA threonylcarbamoyladenosine metabolic process"/>
    <property type="evidence" value="ECO:0007669"/>
    <property type="project" value="TreeGrafter"/>
</dbReference>
<keyword evidence="4" id="KW-0963">Cytoplasm</keyword>
<dbReference type="Proteomes" id="UP000694417">
    <property type="component" value="Unplaced"/>
</dbReference>
<feature type="region of interest" description="Disordered" evidence="10">
    <location>
        <begin position="86"/>
        <end position="109"/>
    </location>
</feature>
<proteinExistence type="inferred from homology"/>
<accession>A0A8D2HED8</accession>
<dbReference type="PANTHER" id="PTHR31283">
    <property type="entry name" value="EKC/KEOPS COMPLEX SUBUNIT PCC1 FAMILY MEMBER"/>
    <property type="match status" value="1"/>
</dbReference>
<evidence type="ECO:0000256" key="2">
    <source>
        <dbReference type="ARBA" id="ARBA00004496"/>
    </source>
</evidence>
<protein>
    <recommendedName>
        <fullName evidence="9">L antigen family member 3</fullName>
    </recommendedName>
</protein>
<dbReference type="Gene3D" id="3.30.310.50">
    <property type="entry name" value="Alpha-D-phosphohexomutase, C-terminal domain"/>
    <property type="match status" value="1"/>
</dbReference>
<comment type="subunit">
    <text evidence="8">Component of the EKC/KEOPS complex composed of at least GON7, TP53RK, TPRKB, OSGEP and LAGE3; the whole complex dimerizes.</text>
</comment>
<evidence type="ECO:0000256" key="10">
    <source>
        <dbReference type="SAM" id="MobiDB-lite"/>
    </source>
</evidence>
<keyword evidence="12" id="KW-1185">Reference proteome</keyword>
<evidence type="ECO:0000256" key="4">
    <source>
        <dbReference type="ARBA" id="ARBA00022490"/>
    </source>
</evidence>
<evidence type="ECO:0000256" key="7">
    <source>
        <dbReference type="ARBA" id="ARBA00053047"/>
    </source>
</evidence>
<dbReference type="GO" id="GO:0008033">
    <property type="term" value="P:tRNA processing"/>
    <property type="evidence" value="ECO:0007669"/>
    <property type="project" value="UniProtKB-KW"/>
</dbReference>
<reference evidence="11" key="1">
    <citation type="submission" date="2025-08" db="UniProtKB">
        <authorList>
            <consortium name="Ensembl"/>
        </authorList>
    </citation>
    <scope>IDENTIFICATION</scope>
</reference>
<dbReference type="Ensembl" id="ENSUPAT00010015258.1">
    <property type="protein sequence ID" value="ENSUPAP00010013316.1"/>
    <property type="gene ID" value="ENSUPAG00010010746.1"/>
</dbReference>
<organism evidence="11 12">
    <name type="scientific">Urocitellus parryii</name>
    <name type="common">Arctic ground squirrel</name>
    <name type="synonym">Spermophilus parryii</name>
    <dbReference type="NCBI Taxonomy" id="9999"/>
    <lineage>
        <taxon>Eukaryota</taxon>
        <taxon>Metazoa</taxon>
        <taxon>Chordata</taxon>
        <taxon>Craniata</taxon>
        <taxon>Vertebrata</taxon>
        <taxon>Euteleostomi</taxon>
        <taxon>Mammalia</taxon>
        <taxon>Eutheria</taxon>
        <taxon>Euarchontoglires</taxon>
        <taxon>Glires</taxon>
        <taxon>Rodentia</taxon>
        <taxon>Sciuromorpha</taxon>
        <taxon>Sciuridae</taxon>
        <taxon>Xerinae</taxon>
        <taxon>Marmotini</taxon>
        <taxon>Urocitellus</taxon>
    </lineage>
</organism>
<comment type="function">
    <text evidence="7">Component of the EKC/KEOPS complex that is required for the formation of a threonylcarbamoyl group on adenosine at position 37 (t(6)A37) in tRNAs that read codons beginning with adenine. The complex is probably involved in the transfer of the threonylcarbamoyl moiety of threonylcarbamoyl-AMP (TC-AMP) to the N6 group of A37. LAGE3 functions as a dimerization module for the complex.</text>
</comment>
<keyword evidence="5" id="KW-0819">tRNA processing</keyword>
<evidence type="ECO:0000256" key="9">
    <source>
        <dbReference type="ARBA" id="ARBA00076355"/>
    </source>
</evidence>
<feature type="region of interest" description="Disordered" evidence="10">
    <location>
        <begin position="1"/>
        <end position="70"/>
    </location>
</feature>
<evidence type="ECO:0000313" key="11">
    <source>
        <dbReference type="Ensembl" id="ENSUPAP00010013316.1"/>
    </source>
</evidence>
<comment type="subcellular location">
    <subcellularLocation>
        <location evidence="2">Cytoplasm</location>
    </subcellularLocation>
    <subcellularLocation>
        <location evidence="1">Nucleus</location>
    </subcellularLocation>
</comment>
<dbReference type="GO" id="GO:0005634">
    <property type="term" value="C:nucleus"/>
    <property type="evidence" value="ECO:0007669"/>
    <property type="project" value="UniProtKB-SubCell"/>
</dbReference>